<dbReference type="Pfam" id="PF23561">
    <property type="entry name" value="zf-C2H2_15"/>
    <property type="match status" value="1"/>
</dbReference>
<keyword evidence="7" id="KW-0238">DNA-binding</keyword>
<evidence type="ECO:0000256" key="6">
    <source>
        <dbReference type="ARBA" id="ARBA00022833"/>
    </source>
</evidence>
<evidence type="ECO:0000256" key="3">
    <source>
        <dbReference type="ARBA" id="ARBA00022723"/>
    </source>
</evidence>
<dbReference type="Pfam" id="PF21816">
    <property type="entry name" value="Zap1_zf1"/>
    <property type="match status" value="1"/>
</dbReference>
<dbReference type="EMBL" id="AP028912">
    <property type="protein sequence ID" value="BES93498.1"/>
    <property type="molecule type" value="Genomic_DNA"/>
</dbReference>
<feature type="domain" description="C2H2-type" evidence="10">
    <location>
        <begin position="75"/>
        <end position="102"/>
    </location>
</feature>
<dbReference type="Gene3D" id="3.30.160.60">
    <property type="entry name" value="Classic Zinc Finger"/>
    <property type="match status" value="5"/>
</dbReference>
<evidence type="ECO:0000256" key="2">
    <source>
        <dbReference type="ARBA" id="ARBA00010831"/>
    </source>
</evidence>
<name>A0ABN7AN53_9HEMI</name>
<dbReference type="PROSITE" id="PS00028">
    <property type="entry name" value="ZINC_FINGER_C2H2_1"/>
    <property type="match status" value="4"/>
</dbReference>
<proteinExistence type="inferred from homology"/>
<evidence type="ECO:0000313" key="12">
    <source>
        <dbReference type="Proteomes" id="UP001307889"/>
    </source>
</evidence>
<gene>
    <name evidence="11" type="ORF">NTJ_06307</name>
</gene>
<dbReference type="Proteomes" id="UP001307889">
    <property type="component" value="Chromosome 4"/>
</dbReference>
<dbReference type="InterPro" id="IPR056436">
    <property type="entry name" value="Znf-C2H2_ZIC1-5/GLI1-3-like"/>
</dbReference>
<keyword evidence="8" id="KW-0539">Nucleus</keyword>
<dbReference type="InterPro" id="IPR048420">
    <property type="entry name" value="Zap1-like_Znf1"/>
</dbReference>
<dbReference type="Pfam" id="PF00096">
    <property type="entry name" value="zf-C2H2"/>
    <property type="match status" value="3"/>
</dbReference>
<comment type="similarity">
    <text evidence="2">Belongs to the GLI C2H2-type zinc-finger protein family.</text>
</comment>
<evidence type="ECO:0000256" key="7">
    <source>
        <dbReference type="ARBA" id="ARBA00023125"/>
    </source>
</evidence>
<sequence length="264" mass="29792">MVVFNYYSTNCSLYQSDSDGSVSSGECGHHGLSAPVKCMWDTCGDWFPTLEELASHVAVNHAVAGKGGLFYCGWKGCSRGDRGFNARYKMLVHVRTHTNEKPHACPICYKSFSRAENLKIHARSHTGERPYICPVAGCGKAYSNSSDRFKHSRTHSIDKPYICKVPGCPKRYTDPSSLRKHVKTYRHCTSQQQKTADQLSPMYQPPVTRVPFCGQPAALPESTSWPEILYWYPNEQNQQYATACYTEQETPLDLTSPIRLQHRV</sequence>
<keyword evidence="6" id="KW-0862">Zinc</keyword>
<feature type="domain" description="C2H2-type" evidence="10">
    <location>
        <begin position="161"/>
        <end position="192"/>
    </location>
</feature>
<evidence type="ECO:0000256" key="1">
    <source>
        <dbReference type="ARBA" id="ARBA00004123"/>
    </source>
</evidence>
<protein>
    <submittedName>
        <fullName evidence="11">ZnF_C2H2</fullName>
    </submittedName>
</protein>
<evidence type="ECO:0000313" key="11">
    <source>
        <dbReference type="EMBL" id="BES93498.1"/>
    </source>
</evidence>
<dbReference type="InterPro" id="IPR036236">
    <property type="entry name" value="Znf_C2H2_sf"/>
</dbReference>
<comment type="subcellular location">
    <subcellularLocation>
        <location evidence="1">Nucleus</location>
    </subcellularLocation>
</comment>
<dbReference type="SMART" id="SM00355">
    <property type="entry name" value="ZnF_C2H2"/>
    <property type="match status" value="5"/>
</dbReference>
<reference evidence="11 12" key="1">
    <citation type="submission" date="2023-09" db="EMBL/GenBank/DDBJ databases">
        <title>Nesidiocoris tenuis whole genome shotgun sequence.</title>
        <authorList>
            <person name="Shibata T."/>
            <person name="Shimoda M."/>
            <person name="Kobayashi T."/>
            <person name="Uehara T."/>
        </authorList>
    </citation>
    <scope>NUCLEOTIDE SEQUENCE [LARGE SCALE GENOMIC DNA]</scope>
    <source>
        <strain evidence="11 12">Japan</strain>
    </source>
</reference>
<keyword evidence="5 9" id="KW-0863">Zinc-finger</keyword>
<accession>A0ABN7AN53</accession>
<dbReference type="PANTHER" id="PTHR45718:SF8">
    <property type="entry name" value="GLIS FAMILY ZINC FINGER 2"/>
    <property type="match status" value="1"/>
</dbReference>
<evidence type="ECO:0000259" key="10">
    <source>
        <dbReference type="PROSITE" id="PS50157"/>
    </source>
</evidence>
<feature type="domain" description="C2H2-type" evidence="10">
    <location>
        <begin position="103"/>
        <end position="130"/>
    </location>
</feature>
<dbReference type="InterPro" id="IPR043359">
    <property type="entry name" value="GLI-like"/>
</dbReference>
<organism evidence="11 12">
    <name type="scientific">Nesidiocoris tenuis</name>
    <dbReference type="NCBI Taxonomy" id="355587"/>
    <lineage>
        <taxon>Eukaryota</taxon>
        <taxon>Metazoa</taxon>
        <taxon>Ecdysozoa</taxon>
        <taxon>Arthropoda</taxon>
        <taxon>Hexapoda</taxon>
        <taxon>Insecta</taxon>
        <taxon>Pterygota</taxon>
        <taxon>Neoptera</taxon>
        <taxon>Paraneoptera</taxon>
        <taxon>Hemiptera</taxon>
        <taxon>Heteroptera</taxon>
        <taxon>Panheteroptera</taxon>
        <taxon>Cimicomorpha</taxon>
        <taxon>Miridae</taxon>
        <taxon>Dicyphina</taxon>
        <taxon>Nesidiocoris</taxon>
    </lineage>
</organism>
<evidence type="ECO:0000256" key="8">
    <source>
        <dbReference type="ARBA" id="ARBA00023242"/>
    </source>
</evidence>
<dbReference type="PROSITE" id="PS50157">
    <property type="entry name" value="ZINC_FINGER_C2H2_2"/>
    <property type="match status" value="4"/>
</dbReference>
<evidence type="ECO:0000256" key="9">
    <source>
        <dbReference type="PROSITE-ProRule" id="PRU00042"/>
    </source>
</evidence>
<feature type="domain" description="C2H2-type" evidence="10">
    <location>
        <begin position="131"/>
        <end position="160"/>
    </location>
</feature>
<evidence type="ECO:0000256" key="4">
    <source>
        <dbReference type="ARBA" id="ARBA00022737"/>
    </source>
</evidence>
<keyword evidence="3" id="KW-0479">Metal-binding</keyword>
<keyword evidence="12" id="KW-1185">Reference proteome</keyword>
<evidence type="ECO:0000256" key="5">
    <source>
        <dbReference type="ARBA" id="ARBA00022771"/>
    </source>
</evidence>
<dbReference type="SUPFAM" id="SSF57667">
    <property type="entry name" value="beta-beta-alpha zinc fingers"/>
    <property type="match status" value="3"/>
</dbReference>
<dbReference type="InterPro" id="IPR013087">
    <property type="entry name" value="Znf_C2H2_type"/>
</dbReference>
<keyword evidence="4" id="KW-0677">Repeat</keyword>
<dbReference type="PANTHER" id="PTHR45718">
    <property type="entry name" value="TRANSCRIPTIONAL ACTIVATOR CUBITUS INTERRUPTUS"/>
    <property type="match status" value="1"/>
</dbReference>